<comment type="cofactor">
    <cofactor evidence="6">
        <name>Zn(2+)</name>
        <dbReference type="ChEBI" id="CHEBI:29105"/>
    </cofactor>
    <text evidence="6">Binds 1 zinc ion per subunit.</text>
</comment>
<protein>
    <recommendedName>
        <fullName evidence="7">Peptidase M48 domain-containing protein</fullName>
    </recommendedName>
</protein>
<dbReference type="GO" id="GO:0016020">
    <property type="term" value="C:membrane"/>
    <property type="evidence" value="ECO:0007669"/>
    <property type="project" value="TreeGrafter"/>
</dbReference>
<dbReference type="GO" id="GO:0004222">
    <property type="term" value="F:metalloendopeptidase activity"/>
    <property type="evidence" value="ECO:0007669"/>
    <property type="project" value="InterPro"/>
</dbReference>
<comment type="similarity">
    <text evidence="6">Belongs to the peptidase M48 family.</text>
</comment>
<keyword evidence="4 6" id="KW-0862">Zinc</keyword>
<evidence type="ECO:0000259" key="7">
    <source>
        <dbReference type="Pfam" id="PF01435"/>
    </source>
</evidence>
<sequence>MLAGCGDALAPPRPDRAAIAEAARDIAATPPPAHPPRHPQQDMAMLRRVAERSAAAAQPFCEAELGRACRFTVDLAPSRVANAYASGEDRITFTTGLMRVIRNEDELAAIMAHEMAHHIAGHIPEGTWRVEAGARIGAVLGNAVATVIGFDPGLAQLGAETGAHVASLTFSKAQEREADYLGAWITARAGYDLDRAAAIWATLTRLSGDQVTSITDTHPAGPERLAQWRRVAAEIGRDPEAGPRRA</sequence>
<accession>A0A317FE02</accession>
<reference evidence="9" key="1">
    <citation type="submission" date="2018-05" db="EMBL/GenBank/DDBJ databases">
        <authorList>
            <person name="Du Z."/>
            <person name="Wang X."/>
        </authorList>
    </citation>
    <scope>NUCLEOTIDE SEQUENCE [LARGE SCALE GENOMIC DNA]</scope>
    <source>
        <strain evidence="9">CQN31</strain>
    </source>
</reference>
<dbReference type="AlphaFoldDB" id="A0A317FE02"/>
<dbReference type="InterPro" id="IPR051156">
    <property type="entry name" value="Mito/Outer_Membr_Metalloprot"/>
</dbReference>
<evidence type="ECO:0000256" key="2">
    <source>
        <dbReference type="ARBA" id="ARBA00022723"/>
    </source>
</evidence>
<evidence type="ECO:0000256" key="3">
    <source>
        <dbReference type="ARBA" id="ARBA00022801"/>
    </source>
</evidence>
<dbReference type="OrthoDB" id="7338723at2"/>
<gene>
    <name evidence="8" type="ORF">DFH01_10715</name>
</gene>
<dbReference type="GO" id="GO:0051603">
    <property type="term" value="P:proteolysis involved in protein catabolic process"/>
    <property type="evidence" value="ECO:0007669"/>
    <property type="project" value="TreeGrafter"/>
</dbReference>
<keyword evidence="3 6" id="KW-0378">Hydrolase</keyword>
<evidence type="ECO:0000313" key="9">
    <source>
        <dbReference type="Proteomes" id="UP000245765"/>
    </source>
</evidence>
<proteinExistence type="inferred from homology"/>
<comment type="caution">
    <text evidence="8">The sequence shown here is derived from an EMBL/GenBank/DDBJ whole genome shotgun (WGS) entry which is preliminary data.</text>
</comment>
<dbReference type="Proteomes" id="UP000245765">
    <property type="component" value="Unassembled WGS sequence"/>
</dbReference>
<dbReference type="Pfam" id="PF01435">
    <property type="entry name" value="Peptidase_M48"/>
    <property type="match status" value="1"/>
</dbReference>
<evidence type="ECO:0000256" key="4">
    <source>
        <dbReference type="ARBA" id="ARBA00022833"/>
    </source>
</evidence>
<organism evidence="8 9">
    <name type="scientific">Falsiroseomonas bella</name>
    <dbReference type="NCBI Taxonomy" id="2184016"/>
    <lineage>
        <taxon>Bacteria</taxon>
        <taxon>Pseudomonadati</taxon>
        <taxon>Pseudomonadota</taxon>
        <taxon>Alphaproteobacteria</taxon>
        <taxon>Acetobacterales</taxon>
        <taxon>Roseomonadaceae</taxon>
        <taxon>Falsiroseomonas</taxon>
    </lineage>
</organism>
<dbReference type="PANTHER" id="PTHR22726:SF1">
    <property type="entry name" value="METALLOENDOPEPTIDASE OMA1, MITOCHONDRIAL"/>
    <property type="match status" value="1"/>
</dbReference>
<dbReference type="EMBL" id="QGNA01000002">
    <property type="protein sequence ID" value="PWS37314.1"/>
    <property type="molecule type" value="Genomic_DNA"/>
</dbReference>
<evidence type="ECO:0000256" key="5">
    <source>
        <dbReference type="ARBA" id="ARBA00023049"/>
    </source>
</evidence>
<dbReference type="InterPro" id="IPR001915">
    <property type="entry name" value="Peptidase_M48"/>
</dbReference>
<name>A0A317FE02_9PROT</name>
<evidence type="ECO:0000256" key="6">
    <source>
        <dbReference type="RuleBase" id="RU003983"/>
    </source>
</evidence>
<dbReference type="RefSeq" id="WP_109870422.1">
    <property type="nucleotide sequence ID" value="NZ_QGNA01000002.1"/>
</dbReference>
<feature type="domain" description="Peptidase M48" evidence="7">
    <location>
        <begin position="61"/>
        <end position="229"/>
    </location>
</feature>
<keyword evidence="2" id="KW-0479">Metal-binding</keyword>
<keyword evidence="9" id="KW-1185">Reference proteome</keyword>
<keyword evidence="5 6" id="KW-0482">Metalloprotease</keyword>
<dbReference type="Gene3D" id="3.30.2010.10">
    <property type="entry name" value="Metalloproteases ('zincins'), catalytic domain"/>
    <property type="match status" value="1"/>
</dbReference>
<evidence type="ECO:0000313" key="8">
    <source>
        <dbReference type="EMBL" id="PWS37314.1"/>
    </source>
</evidence>
<dbReference type="PANTHER" id="PTHR22726">
    <property type="entry name" value="METALLOENDOPEPTIDASE OMA1"/>
    <property type="match status" value="1"/>
</dbReference>
<dbReference type="GO" id="GO:0046872">
    <property type="term" value="F:metal ion binding"/>
    <property type="evidence" value="ECO:0007669"/>
    <property type="project" value="UniProtKB-KW"/>
</dbReference>
<keyword evidence="1 6" id="KW-0645">Protease</keyword>
<evidence type="ECO:0000256" key="1">
    <source>
        <dbReference type="ARBA" id="ARBA00022670"/>
    </source>
</evidence>